<evidence type="ECO:0000313" key="3">
    <source>
        <dbReference type="Proteomes" id="UP000235533"/>
    </source>
</evidence>
<dbReference type="InterPro" id="IPR001387">
    <property type="entry name" value="Cro/C1-type_HTH"/>
</dbReference>
<name>A0A2N7JTR2_VIBSP</name>
<dbReference type="InterPro" id="IPR010982">
    <property type="entry name" value="Lambda_DNA-bd_dom_sf"/>
</dbReference>
<dbReference type="EMBL" id="MCZF01000049">
    <property type="protein sequence ID" value="PMM61593.1"/>
    <property type="molecule type" value="Genomic_DNA"/>
</dbReference>
<dbReference type="Gene3D" id="1.10.260.40">
    <property type="entry name" value="lambda repressor-like DNA-binding domains"/>
    <property type="match status" value="1"/>
</dbReference>
<organism evidence="2 3">
    <name type="scientific">Vibrio splendidus</name>
    <dbReference type="NCBI Taxonomy" id="29497"/>
    <lineage>
        <taxon>Bacteria</taxon>
        <taxon>Pseudomonadati</taxon>
        <taxon>Pseudomonadota</taxon>
        <taxon>Gammaproteobacteria</taxon>
        <taxon>Vibrionales</taxon>
        <taxon>Vibrionaceae</taxon>
        <taxon>Vibrio</taxon>
    </lineage>
</organism>
<evidence type="ECO:0000259" key="1">
    <source>
        <dbReference type="PROSITE" id="PS50943"/>
    </source>
</evidence>
<dbReference type="RefSeq" id="WP_102551427.1">
    <property type="nucleotide sequence ID" value="NZ_MCZF01000049.1"/>
</dbReference>
<reference evidence="3" key="1">
    <citation type="submission" date="2016-07" db="EMBL/GenBank/DDBJ databases">
        <title>Nontailed viruses are major unrecognized killers of bacteria in the ocean.</title>
        <authorList>
            <person name="Kauffman K."/>
            <person name="Hussain F."/>
            <person name="Yang J."/>
            <person name="Arevalo P."/>
            <person name="Brown J."/>
            <person name="Cutler M."/>
            <person name="Kelly L."/>
            <person name="Polz M.F."/>
        </authorList>
    </citation>
    <scope>NUCLEOTIDE SEQUENCE [LARGE SCALE GENOMIC DNA]</scope>
    <source>
        <strain evidence="3">10N.261.48.B5</strain>
    </source>
</reference>
<feature type="domain" description="HTH cro/C1-type" evidence="1">
    <location>
        <begin position="61"/>
        <end position="106"/>
    </location>
</feature>
<sequence>MHLAFRATNTIIKQSSNQAIKQSSNQAIKQSSNQAIRQMSKTKMENIRKNIEFSLKKESSTVVDLSNGTDLSRGAIHKILSGERSRVHPKTLQKISRFFGTSCHILENFDLEEMSYRNNLVSVQGNKNPIAIPILTEHELIACKTRFIGDLILNFPIFYHFSSGANIIGLIVGEMLSVRFSRGCILIVERHEGVIEGEANIILREGILVISDIVEPKDYIVGQATEELIYEKKSKIQTTWL</sequence>
<accession>A0A2N7JTR2</accession>
<gene>
    <name evidence="2" type="ORF">BCT54_19695</name>
</gene>
<evidence type="ECO:0000313" key="2">
    <source>
        <dbReference type="EMBL" id="PMM61593.1"/>
    </source>
</evidence>
<dbReference type="GO" id="GO:0003677">
    <property type="term" value="F:DNA binding"/>
    <property type="evidence" value="ECO:0007669"/>
    <property type="project" value="InterPro"/>
</dbReference>
<proteinExistence type="predicted"/>
<dbReference type="SUPFAM" id="SSF47413">
    <property type="entry name" value="lambda repressor-like DNA-binding domains"/>
    <property type="match status" value="1"/>
</dbReference>
<dbReference type="AlphaFoldDB" id="A0A2N7JTR2"/>
<dbReference type="PROSITE" id="PS50943">
    <property type="entry name" value="HTH_CROC1"/>
    <property type="match status" value="1"/>
</dbReference>
<protein>
    <recommendedName>
        <fullName evidence="1">HTH cro/C1-type domain-containing protein</fullName>
    </recommendedName>
</protein>
<comment type="caution">
    <text evidence="2">The sequence shown here is derived from an EMBL/GenBank/DDBJ whole genome shotgun (WGS) entry which is preliminary data.</text>
</comment>
<dbReference type="Proteomes" id="UP000235533">
    <property type="component" value="Unassembled WGS sequence"/>
</dbReference>